<evidence type="ECO:0000313" key="2">
    <source>
        <dbReference type="EMBL" id="BBH93338.1"/>
    </source>
</evidence>
<proteinExistence type="predicted"/>
<dbReference type="AlphaFoldDB" id="A0A455T0G0"/>
<name>A0A455T0G0_9CHLR</name>
<sequence length="140" mass="15361">MRGKRPLALTPAEGKDGSGQDQPPAQHGQPGSSQPAADLSGQPQPQQLPRRNLTANEQLGGHTLGRHVNVTEDQVRLRAEQRAGEARQRIIQAQRRGRLLATDLHAVPGQASTSIPSLEQRMLYTMSLIMVLRNSYLMDE</sequence>
<feature type="region of interest" description="Disordered" evidence="1">
    <location>
        <begin position="1"/>
        <end position="67"/>
    </location>
</feature>
<reference evidence="2" key="1">
    <citation type="submission" date="2018-12" db="EMBL/GenBank/DDBJ databases">
        <title>Novel natural products biosynthetic potential of the class Ktedonobacteria.</title>
        <authorList>
            <person name="Zheng Y."/>
            <person name="Saitou A."/>
            <person name="Wang C.M."/>
            <person name="Toyoda A."/>
            <person name="Minakuchi Y."/>
            <person name="Sekiguchi Y."/>
            <person name="Ueda K."/>
            <person name="Takano H."/>
            <person name="Sakai Y."/>
            <person name="Yokota A."/>
            <person name="Yabe S."/>
        </authorList>
    </citation>
    <scope>NUCLEOTIDE SEQUENCE</scope>
    <source>
        <strain evidence="2">A3-2</strain>
    </source>
</reference>
<evidence type="ECO:0000256" key="1">
    <source>
        <dbReference type="SAM" id="MobiDB-lite"/>
    </source>
</evidence>
<organism evidence="2">
    <name type="scientific">Thermogemmatispora argillosa</name>
    <dbReference type="NCBI Taxonomy" id="2045280"/>
    <lineage>
        <taxon>Bacteria</taxon>
        <taxon>Bacillati</taxon>
        <taxon>Chloroflexota</taxon>
        <taxon>Ktedonobacteria</taxon>
        <taxon>Thermogemmatisporales</taxon>
        <taxon>Thermogemmatisporaceae</taxon>
        <taxon>Thermogemmatispora</taxon>
    </lineage>
</organism>
<accession>A0A455T0G0</accession>
<gene>
    <name evidence="2" type="ORF">KTA_15370</name>
</gene>
<dbReference type="EMBL" id="AP019377">
    <property type="protein sequence ID" value="BBH93338.1"/>
    <property type="molecule type" value="Genomic_DNA"/>
</dbReference>
<feature type="compositionally biased region" description="Polar residues" evidence="1">
    <location>
        <begin position="19"/>
        <end position="35"/>
    </location>
</feature>
<protein>
    <submittedName>
        <fullName evidence="2">Uncharacterized protein</fullName>
    </submittedName>
</protein>